<dbReference type="PANTHER" id="PTHR28015">
    <property type="entry name" value="ATP SYNTHASE ASSEMBLY FACTOR FMC1, MITOCHONDRIAL"/>
    <property type="match status" value="1"/>
</dbReference>
<name>A0A1G4KLX9_9SACH</name>
<keyword evidence="2" id="KW-1185">Reference proteome</keyword>
<dbReference type="EMBL" id="LT598447">
    <property type="protein sequence ID" value="SCV05404.1"/>
    <property type="molecule type" value="Genomic_DNA"/>
</dbReference>
<dbReference type="OrthoDB" id="15893at2759"/>
<protein>
    <submittedName>
        <fullName evidence="1">LANO_0H06744g1_1</fullName>
    </submittedName>
</protein>
<organism evidence="1 2">
    <name type="scientific">Lachancea nothofagi CBS 11611</name>
    <dbReference type="NCBI Taxonomy" id="1266666"/>
    <lineage>
        <taxon>Eukaryota</taxon>
        <taxon>Fungi</taxon>
        <taxon>Dikarya</taxon>
        <taxon>Ascomycota</taxon>
        <taxon>Saccharomycotina</taxon>
        <taxon>Saccharomycetes</taxon>
        <taxon>Saccharomycetales</taxon>
        <taxon>Saccharomycetaceae</taxon>
        <taxon>Lachancea</taxon>
    </lineage>
</organism>
<dbReference type="GO" id="GO:0033615">
    <property type="term" value="P:mitochondrial proton-transporting ATP synthase complex assembly"/>
    <property type="evidence" value="ECO:0007669"/>
    <property type="project" value="InterPro"/>
</dbReference>
<evidence type="ECO:0000313" key="2">
    <source>
        <dbReference type="Proteomes" id="UP000189911"/>
    </source>
</evidence>
<evidence type="ECO:0000313" key="1">
    <source>
        <dbReference type="EMBL" id="SCV05404.1"/>
    </source>
</evidence>
<reference evidence="2" key="1">
    <citation type="submission" date="2016-03" db="EMBL/GenBank/DDBJ databases">
        <authorList>
            <person name="Devillers Hugo."/>
        </authorList>
    </citation>
    <scope>NUCLEOTIDE SEQUENCE [LARGE SCALE GENOMIC DNA]</scope>
</reference>
<dbReference type="Proteomes" id="UP000189911">
    <property type="component" value="Chromosome H"/>
</dbReference>
<proteinExistence type="predicted"/>
<dbReference type="PANTHER" id="PTHR28015:SF1">
    <property type="entry name" value="ATP SYNTHASE ASSEMBLY FACTOR FMC1, MITOCHONDRIAL"/>
    <property type="match status" value="1"/>
</dbReference>
<dbReference type="AlphaFoldDB" id="A0A1G4KLX9"/>
<dbReference type="Pfam" id="PF13233">
    <property type="entry name" value="Complex1_LYR_2"/>
    <property type="match status" value="1"/>
</dbReference>
<dbReference type="InterPro" id="IPR039196">
    <property type="entry name" value="Fmc1"/>
</dbReference>
<sequence length="166" mass="19506">MTVKAQFLASYKQLLRSLIKSNRRSKISQINEDNKKQIALLTYRKINLVRQQASEVDSKKRLTHLQQTHEITKLIENLKANDPVKLKSLYFYDSPSRLRHTVLHDFPSDQASIDKRLQHLRDISGFIKNQMEYEQLVERYNPGLKMDQEEKVKRTAARVGLRVPDC</sequence>
<accession>A0A1G4KLX9</accession>
<gene>
    <name evidence="1" type="ORF">LANO_0H06744G</name>
</gene>
<dbReference type="GO" id="GO:0005759">
    <property type="term" value="C:mitochondrial matrix"/>
    <property type="evidence" value="ECO:0007669"/>
    <property type="project" value="TreeGrafter"/>
</dbReference>